<dbReference type="Gene3D" id="3.20.20.100">
    <property type="entry name" value="NADP-dependent oxidoreductase domain"/>
    <property type="match status" value="1"/>
</dbReference>
<name>A0A842HQM0_9BURK</name>
<dbReference type="EMBL" id="JACJUU010000010">
    <property type="protein sequence ID" value="MBC2770573.1"/>
    <property type="molecule type" value="Genomic_DNA"/>
</dbReference>
<dbReference type="InterPro" id="IPR036812">
    <property type="entry name" value="NAD(P)_OxRdtase_dom_sf"/>
</dbReference>
<dbReference type="InterPro" id="IPR023210">
    <property type="entry name" value="NADP_OxRdtase_dom"/>
</dbReference>
<feature type="domain" description="NADP-dependent oxidoreductase" evidence="1">
    <location>
        <begin position="16"/>
        <end position="272"/>
    </location>
</feature>
<sequence>MNADPQAMAVGSGAQRLALGTVQFGVPYGVANTGGQVPLETARAMVQFARTNGIDTLDTAIGYGESEQVLGSIGMEDLKVVSKLLPLPASVADAHAWALSKAEASLARLGVKQLHGLLLHRSSDLSGPQGAALYAAMRELQQAGKVRKIGMSIYASTELDAYYGTYAFDLIQAPFNLIDYRLASSGWLSRLKEQGCEVHVRSAFLQGLLLMPRNAIPAKFAPWSALWDRWHAWLAEHDTDAVRACLAYPLSFPEIDRVVVGALDVTQLRQITLAVGDALAASLPDLACEDEHLINPAKWLAL</sequence>
<dbReference type="SUPFAM" id="SSF51430">
    <property type="entry name" value="NAD(P)-linked oxidoreductase"/>
    <property type="match status" value="1"/>
</dbReference>
<dbReference type="AlphaFoldDB" id="A0A842HQM0"/>
<reference evidence="2 3" key="1">
    <citation type="submission" date="2020-08" db="EMBL/GenBank/DDBJ databases">
        <title>Paraeoetvoesia sp. YC-7-48 draft genome sequence.</title>
        <authorList>
            <person name="Yao L."/>
        </authorList>
    </citation>
    <scope>NUCLEOTIDE SEQUENCE [LARGE SCALE GENOMIC DNA]</scope>
    <source>
        <strain evidence="3">YC-7-48</strain>
    </source>
</reference>
<gene>
    <name evidence="2" type="ORF">GTU67_11720</name>
</gene>
<organism evidence="2 3">
    <name type="scientific">Pusillimonas minor</name>
    <dbReference type="NCBI Taxonomy" id="2697024"/>
    <lineage>
        <taxon>Bacteria</taxon>
        <taxon>Pseudomonadati</taxon>
        <taxon>Pseudomonadota</taxon>
        <taxon>Betaproteobacteria</taxon>
        <taxon>Burkholderiales</taxon>
        <taxon>Alcaligenaceae</taxon>
        <taxon>Pusillimonas</taxon>
    </lineage>
</organism>
<comment type="caution">
    <text evidence="2">The sequence shown here is derived from an EMBL/GenBank/DDBJ whole genome shotgun (WGS) entry which is preliminary data.</text>
</comment>
<dbReference type="PANTHER" id="PTHR43312:SF1">
    <property type="entry name" value="NADP-DEPENDENT OXIDOREDUCTASE DOMAIN-CONTAINING PROTEIN"/>
    <property type="match status" value="1"/>
</dbReference>
<dbReference type="PANTHER" id="PTHR43312">
    <property type="entry name" value="D-THREO-ALDOSE 1-DEHYDROGENASE"/>
    <property type="match status" value="1"/>
</dbReference>
<dbReference type="Proteomes" id="UP000545386">
    <property type="component" value="Unassembled WGS sequence"/>
</dbReference>
<evidence type="ECO:0000259" key="1">
    <source>
        <dbReference type="Pfam" id="PF00248"/>
    </source>
</evidence>
<dbReference type="Pfam" id="PF00248">
    <property type="entry name" value="Aldo_ket_red"/>
    <property type="match status" value="1"/>
</dbReference>
<dbReference type="InterPro" id="IPR053135">
    <property type="entry name" value="AKR2_Oxidoreductase"/>
</dbReference>
<protein>
    <submittedName>
        <fullName evidence="2">Aldo/keto reductase</fullName>
    </submittedName>
</protein>
<keyword evidence="3" id="KW-1185">Reference proteome</keyword>
<evidence type="ECO:0000313" key="3">
    <source>
        <dbReference type="Proteomes" id="UP000545386"/>
    </source>
</evidence>
<evidence type="ECO:0000313" key="2">
    <source>
        <dbReference type="EMBL" id="MBC2770573.1"/>
    </source>
</evidence>
<dbReference type="RefSeq" id="WP_185780254.1">
    <property type="nucleotide sequence ID" value="NZ_JACJUU010000010.1"/>
</dbReference>
<proteinExistence type="predicted"/>
<accession>A0A842HQM0</accession>
<dbReference type="CDD" id="cd19097">
    <property type="entry name" value="AKR_unchar"/>
    <property type="match status" value="1"/>
</dbReference>